<dbReference type="RefSeq" id="WP_039469504.1">
    <property type="nucleotide sequence ID" value="NZ_JWLZ01000221.1"/>
</dbReference>
<dbReference type="Proteomes" id="UP000031278">
    <property type="component" value="Unassembled WGS sequence"/>
</dbReference>
<dbReference type="PANTHER" id="PTHR42994">
    <property type="entry name" value="PEPTIDASE T"/>
    <property type="match status" value="1"/>
</dbReference>
<dbReference type="InterPro" id="IPR036264">
    <property type="entry name" value="Bact_exopeptidase_dim_dom"/>
</dbReference>
<name>A0A0B9G0M0_9GAMM</name>
<keyword evidence="4" id="KW-0862">Zinc</keyword>
<keyword evidence="2 6" id="KW-0479">Metal-binding</keyword>
<evidence type="ECO:0000256" key="4">
    <source>
        <dbReference type="ARBA" id="ARBA00022833"/>
    </source>
</evidence>
<evidence type="ECO:0000256" key="6">
    <source>
        <dbReference type="PIRSR" id="PIRSR001123-2"/>
    </source>
</evidence>
<dbReference type="InterPro" id="IPR008007">
    <property type="entry name" value="Peptidase_M42"/>
</dbReference>
<evidence type="ECO:0000313" key="9">
    <source>
        <dbReference type="Proteomes" id="UP000031278"/>
    </source>
</evidence>
<sequence length="368" mass="39489">MANINQDRLVQHFIELVKIDSESRNEKAIAEALAEQLGEMGFDVQKLPVPAEISNGFNIYAKLEGKLEGTILLSCHMDTVTPGNGIEPIIEDGIIRSKGDTILGGDDKSGIAAIMEAVRCIKADGEEHQTIELAFTVYEEGGLHGSQNFDMSKVESLTGIVFDSGGPIGTIITTAPGQQNLKVNITGKPAHAGLAPEEGINALTVAADAITNMKLSRIDEETTANIGVVKGGQATNIVMPELFIEAEARSLDDDKLQAQVDHMVSTFEAAAEKHGAQINIASSRAYNAYRIADNDPHVEKIKAAFEANGVEPMCKPTGGGSDANIFNSKGLKTVNLSTGMAKVHTTEEFIKIDDMVEITKFLYTYLTR</sequence>
<dbReference type="PANTHER" id="PTHR42994:SF2">
    <property type="entry name" value="PEPTIDASE"/>
    <property type="match status" value="1"/>
</dbReference>
<feature type="domain" description="Peptidase M20 dimerisation" evidence="7">
    <location>
        <begin position="177"/>
        <end position="273"/>
    </location>
</feature>
<dbReference type="EMBL" id="JWLZ01000221">
    <property type="protein sequence ID" value="KHT58445.1"/>
    <property type="molecule type" value="Genomic_DNA"/>
</dbReference>
<dbReference type="PIRSF" id="PIRSF001123">
    <property type="entry name" value="PepA_GA"/>
    <property type="match status" value="1"/>
</dbReference>
<comment type="cofactor">
    <cofactor evidence="6">
        <name>a divalent metal cation</name>
        <dbReference type="ChEBI" id="CHEBI:60240"/>
    </cofactor>
    <text evidence="6">Binds 2 divalent metal cations per subunit.</text>
</comment>
<dbReference type="Gene3D" id="3.40.630.10">
    <property type="entry name" value="Zn peptidases"/>
    <property type="match status" value="1"/>
</dbReference>
<keyword evidence="3" id="KW-0378">Hydrolase</keyword>
<dbReference type="InterPro" id="IPR011650">
    <property type="entry name" value="Peptidase_M20_dimer"/>
</dbReference>
<dbReference type="AlphaFoldDB" id="A0A0B9G0M0"/>
<comment type="similarity">
    <text evidence="5">Belongs to the peptidase M42 family.</text>
</comment>
<organism evidence="8 9">
    <name type="scientific">Photobacterium gaetbulicola</name>
    <dbReference type="NCBI Taxonomy" id="1295392"/>
    <lineage>
        <taxon>Bacteria</taxon>
        <taxon>Pseudomonadati</taxon>
        <taxon>Pseudomonadota</taxon>
        <taxon>Gammaproteobacteria</taxon>
        <taxon>Vibrionales</taxon>
        <taxon>Vibrionaceae</taxon>
        <taxon>Photobacterium</taxon>
    </lineage>
</organism>
<dbReference type="GO" id="GO:0004177">
    <property type="term" value="F:aminopeptidase activity"/>
    <property type="evidence" value="ECO:0007669"/>
    <property type="project" value="UniProtKB-UniRule"/>
</dbReference>
<dbReference type="InterPro" id="IPR002933">
    <property type="entry name" value="Peptidase_M20"/>
</dbReference>
<dbReference type="Gene3D" id="3.30.70.360">
    <property type="match status" value="1"/>
</dbReference>
<gene>
    <name evidence="8" type="ORF">RJ45_25330</name>
</gene>
<evidence type="ECO:0000256" key="1">
    <source>
        <dbReference type="ARBA" id="ARBA00001947"/>
    </source>
</evidence>
<feature type="binding site" evidence="6">
    <location>
        <position position="344"/>
    </location>
    <ligand>
        <name>Zn(2+)</name>
        <dbReference type="ChEBI" id="CHEBI:29105"/>
        <label>2</label>
    </ligand>
</feature>
<comment type="caution">
    <text evidence="8">The sequence shown here is derived from an EMBL/GenBank/DDBJ whole genome shotgun (WGS) entry which is preliminary data.</text>
</comment>
<protein>
    <submittedName>
        <fullName evidence="8">Peptidase M20</fullName>
    </submittedName>
</protein>
<dbReference type="Pfam" id="PF07687">
    <property type="entry name" value="M20_dimer"/>
    <property type="match status" value="1"/>
</dbReference>
<reference evidence="8 9" key="1">
    <citation type="submission" date="2014-12" db="EMBL/GenBank/DDBJ databases">
        <title>Genome sequencing of Photobacterium gaetbulicola AD005a.</title>
        <authorList>
            <person name="Adrian T.G.S."/>
            <person name="Chan K.G."/>
        </authorList>
    </citation>
    <scope>NUCLEOTIDE SEQUENCE [LARGE SCALE GENOMIC DNA]</scope>
    <source>
        <strain evidence="8 9">AD005a</strain>
    </source>
</reference>
<dbReference type="NCBIfam" id="TIGR01883">
    <property type="entry name" value="PepT-like"/>
    <property type="match status" value="1"/>
</dbReference>
<comment type="cofactor">
    <cofactor evidence="1">
        <name>Zn(2+)</name>
        <dbReference type="ChEBI" id="CHEBI:29105"/>
    </cofactor>
</comment>
<dbReference type="InterPro" id="IPR010162">
    <property type="entry name" value="PepT-like"/>
</dbReference>
<evidence type="ECO:0000256" key="5">
    <source>
        <dbReference type="PIRNR" id="PIRNR001123"/>
    </source>
</evidence>
<evidence type="ECO:0000256" key="3">
    <source>
        <dbReference type="ARBA" id="ARBA00022801"/>
    </source>
</evidence>
<proteinExistence type="inferred from homology"/>
<dbReference type="Pfam" id="PF01546">
    <property type="entry name" value="Peptidase_M20"/>
    <property type="match status" value="1"/>
</dbReference>
<accession>A0A0B9G0M0</accession>
<dbReference type="SUPFAM" id="SSF53187">
    <property type="entry name" value="Zn-dependent exopeptidases"/>
    <property type="match status" value="1"/>
</dbReference>
<evidence type="ECO:0000259" key="7">
    <source>
        <dbReference type="Pfam" id="PF07687"/>
    </source>
</evidence>
<dbReference type="SUPFAM" id="SSF55031">
    <property type="entry name" value="Bacterial exopeptidase dimerisation domain"/>
    <property type="match status" value="1"/>
</dbReference>
<evidence type="ECO:0000256" key="2">
    <source>
        <dbReference type="ARBA" id="ARBA00022723"/>
    </source>
</evidence>
<evidence type="ECO:0000313" key="8">
    <source>
        <dbReference type="EMBL" id="KHT58445.1"/>
    </source>
</evidence>
<dbReference type="GO" id="GO:0046872">
    <property type="term" value="F:metal ion binding"/>
    <property type="evidence" value="ECO:0007669"/>
    <property type="project" value="UniProtKB-UniRule"/>
</dbReference>